<organism evidence="1">
    <name type="scientific">Spirodela intermedia</name>
    <name type="common">Intermediate duckweed</name>
    <dbReference type="NCBI Taxonomy" id="51605"/>
    <lineage>
        <taxon>Eukaryota</taxon>
        <taxon>Viridiplantae</taxon>
        <taxon>Streptophyta</taxon>
        <taxon>Embryophyta</taxon>
        <taxon>Tracheophyta</taxon>
        <taxon>Spermatophyta</taxon>
        <taxon>Magnoliopsida</taxon>
        <taxon>Liliopsida</taxon>
        <taxon>Araceae</taxon>
        <taxon>Lemnoideae</taxon>
        <taxon>Spirodela</taxon>
    </lineage>
</organism>
<evidence type="ECO:0000313" key="1">
    <source>
        <dbReference type="EMBL" id="CAA2619742.1"/>
    </source>
</evidence>
<dbReference type="EMBL" id="LR746268">
    <property type="protein sequence ID" value="CAA7395802.1"/>
    <property type="molecule type" value="Genomic_DNA"/>
</dbReference>
<protein>
    <submittedName>
        <fullName evidence="1">Uncharacterized protein</fullName>
    </submittedName>
</protein>
<dbReference type="AlphaFoldDB" id="A0A7I8INU8"/>
<reference evidence="1" key="1">
    <citation type="submission" date="2019-12" db="EMBL/GenBank/DDBJ databases">
        <authorList>
            <person name="Scholz U."/>
            <person name="Mascher M."/>
            <person name="Fiebig A."/>
        </authorList>
    </citation>
    <scope>NUCLEOTIDE SEQUENCE</scope>
</reference>
<evidence type="ECO:0000313" key="3">
    <source>
        <dbReference type="Proteomes" id="UP000663760"/>
    </source>
</evidence>
<gene>
    <name evidence="1" type="ORF">SI7747_05005911</name>
    <name evidence="2" type="ORF">SI8410_05006465</name>
</gene>
<dbReference type="EMBL" id="LR743592">
    <property type="protein sequence ID" value="CAA2619742.1"/>
    <property type="molecule type" value="Genomic_DNA"/>
</dbReference>
<sequence length="36" mass="4178">MEAQRMRMLMLLWLRSLSTRVALVGANHTAARFCSR</sequence>
<accession>A0A7I8INU8</accession>
<keyword evidence="3" id="KW-1185">Reference proteome</keyword>
<dbReference type="Proteomes" id="UP000663760">
    <property type="component" value="Chromosome 5"/>
</dbReference>
<proteinExistence type="predicted"/>
<evidence type="ECO:0000313" key="2">
    <source>
        <dbReference type="EMBL" id="CAA7395802.1"/>
    </source>
</evidence>
<name>A0A7I8INU8_SPIIN</name>